<dbReference type="InterPro" id="IPR027417">
    <property type="entry name" value="P-loop_NTPase"/>
</dbReference>
<dbReference type="PANTHER" id="PTHR13779">
    <property type="entry name" value="WERNER HELICASE-INTERACTING PROTEIN 1 FAMILY MEMBER"/>
    <property type="match status" value="1"/>
</dbReference>
<comment type="caution">
    <text evidence="3">The sequence shown here is derived from an EMBL/GenBank/DDBJ whole genome shotgun (WGS) entry which is preliminary data.</text>
</comment>
<dbReference type="GO" id="GO:0005524">
    <property type="term" value="F:ATP binding"/>
    <property type="evidence" value="ECO:0007669"/>
    <property type="project" value="InterPro"/>
</dbReference>
<organism evidence="3 4">
    <name type="scientific">Actinomortierella ambigua</name>
    <dbReference type="NCBI Taxonomy" id="1343610"/>
    <lineage>
        <taxon>Eukaryota</taxon>
        <taxon>Fungi</taxon>
        <taxon>Fungi incertae sedis</taxon>
        <taxon>Mucoromycota</taxon>
        <taxon>Mortierellomycotina</taxon>
        <taxon>Mortierellomycetes</taxon>
        <taxon>Mortierellales</taxon>
        <taxon>Mortierellaceae</taxon>
        <taxon>Actinomortierella</taxon>
    </lineage>
</organism>
<dbReference type="PANTHER" id="PTHR13779:SF7">
    <property type="entry name" value="ATPASE WRNIP1"/>
    <property type="match status" value="1"/>
</dbReference>
<dbReference type="InterPro" id="IPR051314">
    <property type="entry name" value="AAA_ATPase_RarA/MGS1/WRNIP1"/>
</dbReference>
<feature type="compositionally biased region" description="Basic and acidic residues" evidence="1">
    <location>
        <begin position="22"/>
        <end position="38"/>
    </location>
</feature>
<dbReference type="GO" id="GO:0008047">
    <property type="term" value="F:enzyme activator activity"/>
    <property type="evidence" value="ECO:0007669"/>
    <property type="project" value="TreeGrafter"/>
</dbReference>
<proteinExistence type="predicted"/>
<dbReference type="GO" id="GO:0006261">
    <property type="term" value="P:DNA-templated DNA replication"/>
    <property type="evidence" value="ECO:0007669"/>
    <property type="project" value="TreeGrafter"/>
</dbReference>
<dbReference type="InterPro" id="IPR003959">
    <property type="entry name" value="ATPase_AAA_core"/>
</dbReference>
<evidence type="ECO:0000313" key="4">
    <source>
        <dbReference type="Proteomes" id="UP000807716"/>
    </source>
</evidence>
<dbReference type="EMBL" id="JAAAJB010000302">
    <property type="protein sequence ID" value="KAG0258979.1"/>
    <property type="molecule type" value="Genomic_DNA"/>
</dbReference>
<name>A0A9P6U4N7_9FUNG</name>
<evidence type="ECO:0000313" key="3">
    <source>
        <dbReference type="EMBL" id="KAG0258979.1"/>
    </source>
</evidence>
<dbReference type="OrthoDB" id="10265467at2759"/>
<feature type="region of interest" description="Disordered" evidence="1">
    <location>
        <begin position="1"/>
        <end position="53"/>
    </location>
</feature>
<reference evidence="3" key="1">
    <citation type="journal article" date="2020" name="Fungal Divers.">
        <title>Resolving the Mortierellaceae phylogeny through synthesis of multi-gene phylogenetics and phylogenomics.</title>
        <authorList>
            <person name="Vandepol N."/>
            <person name="Liber J."/>
            <person name="Desiro A."/>
            <person name="Na H."/>
            <person name="Kennedy M."/>
            <person name="Barry K."/>
            <person name="Grigoriev I.V."/>
            <person name="Miller A.N."/>
            <person name="O'Donnell K."/>
            <person name="Stajich J.E."/>
            <person name="Bonito G."/>
        </authorList>
    </citation>
    <scope>NUCLEOTIDE SEQUENCE</scope>
    <source>
        <strain evidence="3">BC1065</strain>
    </source>
</reference>
<feature type="domain" description="ATPase AAA-type core" evidence="2">
    <location>
        <begin position="106"/>
        <end position="169"/>
    </location>
</feature>
<dbReference type="GO" id="GO:0016887">
    <property type="term" value="F:ATP hydrolysis activity"/>
    <property type="evidence" value="ECO:0007669"/>
    <property type="project" value="InterPro"/>
</dbReference>
<dbReference type="AlphaFoldDB" id="A0A9P6U4N7"/>
<dbReference type="GO" id="GO:0017116">
    <property type="term" value="F:single-stranded DNA helicase activity"/>
    <property type="evidence" value="ECO:0007669"/>
    <property type="project" value="TreeGrafter"/>
</dbReference>
<feature type="compositionally biased region" description="Polar residues" evidence="1">
    <location>
        <begin position="39"/>
        <end position="53"/>
    </location>
</feature>
<protein>
    <recommendedName>
        <fullName evidence="2">ATPase AAA-type core domain-containing protein</fullName>
    </recommendedName>
</protein>
<dbReference type="GO" id="GO:0000731">
    <property type="term" value="P:DNA synthesis involved in DNA repair"/>
    <property type="evidence" value="ECO:0007669"/>
    <property type="project" value="TreeGrafter"/>
</dbReference>
<dbReference type="GO" id="GO:0005634">
    <property type="term" value="C:nucleus"/>
    <property type="evidence" value="ECO:0007669"/>
    <property type="project" value="TreeGrafter"/>
</dbReference>
<dbReference type="Gene3D" id="3.40.50.300">
    <property type="entry name" value="P-loop containing nucleotide triphosphate hydrolases"/>
    <property type="match status" value="1"/>
</dbReference>
<evidence type="ECO:0000256" key="1">
    <source>
        <dbReference type="SAM" id="MobiDB-lite"/>
    </source>
</evidence>
<sequence>MEHVTEALSAKRKHSDVEDEMPDRLHDSQEYNPEKQVRTSEGSIPRSSAPAQQSWREKLNQALLRSMPLAERARPKTLDDFIGQKELVGPGGLLRALVLQDTVPSIILWGPCGVGKTTLARIIAQSTKAIFKEMGATTHGVADVKKAFEDAKNMFNMTRQRTIIFLDEM</sequence>
<dbReference type="SUPFAM" id="SSF52540">
    <property type="entry name" value="P-loop containing nucleoside triphosphate hydrolases"/>
    <property type="match status" value="1"/>
</dbReference>
<gene>
    <name evidence="3" type="ORF">DFQ27_004364</name>
</gene>
<dbReference type="Pfam" id="PF00004">
    <property type="entry name" value="AAA"/>
    <property type="match status" value="1"/>
</dbReference>
<evidence type="ECO:0000259" key="2">
    <source>
        <dbReference type="Pfam" id="PF00004"/>
    </source>
</evidence>
<keyword evidence="4" id="KW-1185">Reference proteome</keyword>
<dbReference type="CDD" id="cd00009">
    <property type="entry name" value="AAA"/>
    <property type="match status" value="1"/>
</dbReference>
<dbReference type="Proteomes" id="UP000807716">
    <property type="component" value="Unassembled WGS sequence"/>
</dbReference>
<accession>A0A9P6U4N7</accession>